<keyword evidence="1" id="KW-1133">Transmembrane helix</keyword>
<dbReference type="AlphaFoldDB" id="A0A845SLU2"/>
<feature type="transmembrane region" description="Helical" evidence="1">
    <location>
        <begin position="79"/>
        <end position="103"/>
    </location>
</feature>
<sequence length="146" mass="15298">MKTFSAAHVKQYLADARRDMNILIDAAIQPVSGKTAVGITGTAALVATVMNMSVVFAATPLFTRLSSAFTTLLNDAQDLVLTVATFALVVCLLGLMFAASFGAKETAMMVNALKAVILAFIFFQLLPVILATIMEVFGTGSTTGGE</sequence>
<keyword evidence="1" id="KW-0472">Membrane</keyword>
<comment type="caution">
    <text evidence="2">The sequence shown here is derived from an EMBL/GenBank/DDBJ whole genome shotgun (WGS) entry which is preliminary data.</text>
</comment>
<evidence type="ECO:0000313" key="2">
    <source>
        <dbReference type="EMBL" id="NDO37789.1"/>
    </source>
</evidence>
<organism evidence="2 3">
    <name type="scientific">Anaerotruncus colihominis</name>
    <dbReference type="NCBI Taxonomy" id="169435"/>
    <lineage>
        <taxon>Bacteria</taxon>
        <taxon>Bacillati</taxon>
        <taxon>Bacillota</taxon>
        <taxon>Clostridia</taxon>
        <taxon>Eubacteriales</taxon>
        <taxon>Oscillospiraceae</taxon>
        <taxon>Anaerotruncus</taxon>
    </lineage>
</organism>
<dbReference type="EMBL" id="VIQT01000002">
    <property type="protein sequence ID" value="NDO37789.1"/>
    <property type="molecule type" value="Genomic_DNA"/>
</dbReference>
<evidence type="ECO:0000256" key="1">
    <source>
        <dbReference type="SAM" id="Phobius"/>
    </source>
</evidence>
<protein>
    <submittedName>
        <fullName evidence="2">Uncharacterized protein</fullName>
    </submittedName>
</protein>
<dbReference type="Proteomes" id="UP000462501">
    <property type="component" value="Unassembled WGS sequence"/>
</dbReference>
<dbReference type="RefSeq" id="WP_162220272.1">
    <property type="nucleotide sequence ID" value="NZ_VIQT01000002.1"/>
</dbReference>
<feature type="transmembrane region" description="Helical" evidence="1">
    <location>
        <begin position="115"/>
        <end position="137"/>
    </location>
</feature>
<reference evidence="2 3" key="1">
    <citation type="submission" date="2019-06" db="EMBL/GenBank/DDBJ databases">
        <title>Draft genome sequences of 15 bacterial species constituting the stable defined intestinal microbiota of the GM15 gnotobiotic mouse model.</title>
        <authorList>
            <person name="Elie C."/>
            <person name="Mathieu A."/>
            <person name="Saliou A."/>
            <person name="Darnaud M."/>
            <person name="Leulier F."/>
            <person name="Tamellini A."/>
        </authorList>
    </citation>
    <scope>NUCLEOTIDE SEQUENCE [LARGE SCALE GENOMIC DNA]</scope>
    <source>
        <strain evidence="2 3">JM4-15</strain>
    </source>
</reference>
<proteinExistence type="predicted"/>
<keyword evidence="1" id="KW-0812">Transmembrane</keyword>
<gene>
    <name evidence="2" type="ORF">FMM72_00750</name>
</gene>
<accession>A0A845SLU2</accession>
<feature type="transmembrane region" description="Helical" evidence="1">
    <location>
        <begin position="36"/>
        <end position="59"/>
    </location>
</feature>
<name>A0A845SLU2_9FIRM</name>
<evidence type="ECO:0000313" key="3">
    <source>
        <dbReference type="Proteomes" id="UP000462501"/>
    </source>
</evidence>